<dbReference type="AlphaFoldDB" id="A0A0D5NKA3"/>
<dbReference type="KEGG" id="pbj:VN24_15980"/>
<protein>
    <submittedName>
        <fullName evidence="1">Uncharacterized protein</fullName>
    </submittedName>
</protein>
<evidence type="ECO:0000313" key="2">
    <source>
        <dbReference type="Proteomes" id="UP000032633"/>
    </source>
</evidence>
<reference evidence="2" key="2">
    <citation type="submission" date="2015-03" db="EMBL/GenBank/DDBJ databases">
        <title>Genome sequence of Paenibacillus beijingensis strain DSM 24997T.</title>
        <authorList>
            <person name="Kwak Y."/>
            <person name="Shin J.-H."/>
        </authorList>
    </citation>
    <scope>NUCLEOTIDE SEQUENCE [LARGE SCALE GENOMIC DNA]</scope>
    <source>
        <strain evidence="2">DSM 24997</strain>
    </source>
</reference>
<dbReference type="Proteomes" id="UP000032633">
    <property type="component" value="Chromosome"/>
</dbReference>
<proteinExistence type="predicted"/>
<reference evidence="1 2" key="1">
    <citation type="journal article" date="2015" name="J. Biotechnol.">
        <title>Complete genome sequence of Paenibacillus beijingensis 7188(T) (=DSM 24997(T)), a novel rhizobacterium from jujube garden soil.</title>
        <authorList>
            <person name="Kwak Y."/>
            <person name="Shin J.H."/>
        </authorList>
    </citation>
    <scope>NUCLEOTIDE SEQUENCE [LARGE SCALE GENOMIC DNA]</scope>
    <source>
        <strain evidence="1 2">DSM 24997</strain>
    </source>
</reference>
<dbReference type="EMBL" id="CP011058">
    <property type="protein sequence ID" value="AJY75774.1"/>
    <property type="molecule type" value="Genomic_DNA"/>
</dbReference>
<name>A0A0D5NKA3_9BACL</name>
<evidence type="ECO:0000313" key="1">
    <source>
        <dbReference type="EMBL" id="AJY75774.1"/>
    </source>
</evidence>
<sequence>MRSNHRLEVVKATAAAGKEDTLFYVMSRLQWNSTAQRALPALPLRSGRLRSDCGLERSLCSLQSRFNGTFIQPNGIIL</sequence>
<gene>
    <name evidence="1" type="ORF">VN24_15980</name>
</gene>
<organism evidence="1 2">
    <name type="scientific">Paenibacillus beijingensis</name>
    <dbReference type="NCBI Taxonomy" id="1126833"/>
    <lineage>
        <taxon>Bacteria</taxon>
        <taxon>Bacillati</taxon>
        <taxon>Bacillota</taxon>
        <taxon>Bacilli</taxon>
        <taxon>Bacillales</taxon>
        <taxon>Paenibacillaceae</taxon>
        <taxon>Paenibacillus</taxon>
    </lineage>
</organism>
<dbReference type="HOGENOM" id="CLU_2618656_0_0_9"/>
<dbReference type="PATRIC" id="fig|1126833.4.peg.3498"/>
<accession>A0A0D5NKA3</accession>
<keyword evidence="2" id="KW-1185">Reference proteome</keyword>